<comment type="caution">
    <text evidence="1">The sequence shown here is derived from an EMBL/GenBank/DDBJ whole genome shotgun (WGS) entry which is preliminary data.</text>
</comment>
<organism evidence="1 2">
    <name type="scientific">Echinococcus granulosus</name>
    <name type="common">Hydatid tapeworm</name>
    <dbReference type="NCBI Taxonomy" id="6210"/>
    <lineage>
        <taxon>Eukaryota</taxon>
        <taxon>Metazoa</taxon>
        <taxon>Spiralia</taxon>
        <taxon>Lophotrochozoa</taxon>
        <taxon>Platyhelminthes</taxon>
        <taxon>Cestoda</taxon>
        <taxon>Eucestoda</taxon>
        <taxon>Cyclophyllidea</taxon>
        <taxon>Taeniidae</taxon>
        <taxon>Echinococcus</taxon>
        <taxon>Echinococcus granulosus group</taxon>
    </lineage>
</organism>
<keyword evidence="2" id="KW-1185">Reference proteome</keyword>
<evidence type="ECO:0000313" key="1">
    <source>
        <dbReference type="EMBL" id="EUB58260.1"/>
    </source>
</evidence>
<sequence>MPVFLVPSEAAFNARFARPLLATRDSKTSAQLQRAGDHFWPNECGRAKLYETFSKTLEGQEALKYLLAVCNHPSLALPLEHPLYDWALEHCTDKSAGLDDFHKVHTSCLKYH</sequence>
<dbReference type="EMBL" id="APAU02000065">
    <property type="protein sequence ID" value="EUB58260.1"/>
    <property type="molecule type" value="Genomic_DNA"/>
</dbReference>
<dbReference type="CTD" id="36342610"/>
<dbReference type="RefSeq" id="XP_024349456.1">
    <property type="nucleotide sequence ID" value="XM_024496144.1"/>
</dbReference>
<name>W6UAZ2_ECHGR</name>
<dbReference type="GeneID" id="36342610"/>
<proteinExistence type="predicted"/>
<gene>
    <name evidence="1" type="ORF">EGR_06895</name>
</gene>
<dbReference type="KEGG" id="egl:EGR_06895"/>
<accession>W6UAZ2</accession>
<evidence type="ECO:0000313" key="2">
    <source>
        <dbReference type="Proteomes" id="UP000019149"/>
    </source>
</evidence>
<dbReference type="STRING" id="6210.W6UAZ2"/>
<dbReference type="Proteomes" id="UP000019149">
    <property type="component" value="Unassembled WGS sequence"/>
</dbReference>
<dbReference type="AlphaFoldDB" id="W6UAZ2"/>
<reference evidence="1 2" key="1">
    <citation type="journal article" date="2013" name="Nat. Genet.">
        <title>The genome of the hydatid tapeworm Echinococcus granulosus.</title>
        <authorList>
            <person name="Zheng H."/>
            <person name="Zhang W."/>
            <person name="Zhang L."/>
            <person name="Zhang Z."/>
            <person name="Li J."/>
            <person name="Lu G."/>
            <person name="Zhu Y."/>
            <person name="Wang Y."/>
            <person name="Huang Y."/>
            <person name="Liu J."/>
            <person name="Kang H."/>
            <person name="Chen J."/>
            <person name="Wang L."/>
            <person name="Chen A."/>
            <person name="Yu S."/>
            <person name="Gao Z."/>
            <person name="Jin L."/>
            <person name="Gu W."/>
            <person name="Wang Z."/>
            <person name="Zhao L."/>
            <person name="Shi B."/>
            <person name="Wen H."/>
            <person name="Lin R."/>
            <person name="Jones M.K."/>
            <person name="Brejova B."/>
            <person name="Vinar T."/>
            <person name="Zhao G."/>
            <person name="McManus D.P."/>
            <person name="Chen Z."/>
            <person name="Zhou Y."/>
            <person name="Wang S."/>
        </authorList>
    </citation>
    <scope>NUCLEOTIDE SEQUENCE [LARGE SCALE GENOMIC DNA]</scope>
</reference>
<dbReference type="OrthoDB" id="10252227at2759"/>
<protein>
    <submittedName>
        <fullName evidence="1">Uncharacterized protein</fullName>
    </submittedName>
</protein>